<feature type="transmembrane region" description="Helical" evidence="1">
    <location>
        <begin position="47"/>
        <end position="69"/>
    </location>
</feature>
<evidence type="ECO:0008006" key="4">
    <source>
        <dbReference type="Google" id="ProtNLM"/>
    </source>
</evidence>
<comment type="caution">
    <text evidence="2">The sequence shown here is derived from an EMBL/GenBank/DDBJ whole genome shotgun (WGS) entry which is preliminary data.</text>
</comment>
<feature type="transmembrane region" description="Helical" evidence="1">
    <location>
        <begin position="171"/>
        <end position="192"/>
    </location>
</feature>
<proteinExistence type="predicted"/>
<evidence type="ECO:0000313" key="3">
    <source>
        <dbReference type="Proteomes" id="UP001146351"/>
    </source>
</evidence>
<keyword evidence="3" id="KW-1185">Reference proteome</keyword>
<evidence type="ECO:0000313" key="2">
    <source>
        <dbReference type="EMBL" id="KAJ5180908.1"/>
    </source>
</evidence>
<dbReference type="Proteomes" id="UP001146351">
    <property type="component" value="Unassembled WGS sequence"/>
</dbReference>
<organism evidence="2 3">
    <name type="scientific">Penicillium capsulatum</name>
    <dbReference type="NCBI Taxonomy" id="69766"/>
    <lineage>
        <taxon>Eukaryota</taxon>
        <taxon>Fungi</taxon>
        <taxon>Dikarya</taxon>
        <taxon>Ascomycota</taxon>
        <taxon>Pezizomycotina</taxon>
        <taxon>Eurotiomycetes</taxon>
        <taxon>Eurotiomycetidae</taxon>
        <taxon>Eurotiales</taxon>
        <taxon>Aspergillaceae</taxon>
        <taxon>Penicillium</taxon>
    </lineage>
</organism>
<keyword evidence="1" id="KW-1133">Transmembrane helix</keyword>
<dbReference type="OrthoDB" id="5366688at2759"/>
<name>A0A9W9LWW6_9EURO</name>
<sequence length="202" mass="21688">MAPRYGALGATFQLARVFQACSLIAVIGMTAKFISSIVSNNATPPNILIGTISVTCIAVLYCIITAILFFDDILPFLACAALDLLVLIGMIVVAVVMGKPLSYLHCSSLAELGYKDATVYAFSSRISGYIASISGKIDYSSWIGASKAICLETKAIWGLSIALWYCCGMRMMIDGMCSILFFVSSLCSVCLWRQKKAPASDK</sequence>
<evidence type="ECO:0000256" key="1">
    <source>
        <dbReference type="SAM" id="Phobius"/>
    </source>
</evidence>
<feature type="transmembrane region" description="Helical" evidence="1">
    <location>
        <begin position="75"/>
        <end position="97"/>
    </location>
</feature>
<keyword evidence="1" id="KW-0812">Transmembrane</keyword>
<keyword evidence="1" id="KW-0472">Membrane</keyword>
<dbReference type="EMBL" id="JAPQKO010000002">
    <property type="protein sequence ID" value="KAJ5180908.1"/>
    <property type="molecule type" value="Genomic_DNA"/>
</dbReference>
<dbReference type="AlphaFoldDB" id="A0A9W9LWW6"/>
<reference evidence="2" key="2">
    <citation type="journal article" date="2023" name="IMA Fungus">
        <title>Comparative genomic study of the Penicillium genus elucidates a diverse pangenome and 15 lateral gene transfer events.</title>
        <authorList>
            <person name="Petersen C."/>
            <person name="Sorensen T."/>
            <person name="Nielsen M.R."/>
            <person name="Sondergaard T.E."/>
            <person name="Sorensen J.L."/>
            <person name="Fitzpatrick D.A."/>
            <person name="Frisvad J.C."/>
            <person name="Nielsen K.L."/>
        </authorList>
    </citation>
    <scope>NUCLEOTIDE SEQUENCE</scope>
    <source>
        <strain evidence="2">IBT 21917</strain>
    </source>
</reference>
<accession>A0A9W9LWW6</accession>
<reference evidence="2" key="1">
    <citation type="submission" date="2022-11" db="EMBL/GenBank/DDBJ databases">
        <authorList>
            <person name="Petersen C."/>
        </authorList>
    </citation>
    <scope>NUCLEOTIDE SEQUENCE</scope>
    <source>
        <strain evidence="2">IBT 21917</strain>
    </source>
</reference>
<gene>
    <name evidence="2" type="ORF">N7492_004118</name>
</gene>
<protein>
    <recommendedName>
        <fullName evidence="4">MARVEL domain-containing protein</fullName>
    </recommendedName>
</protein>